<evidence type="ECO:0000256" key="1">
    <source>
        <dbReference type="SAM" id="MobiDB-lite"/>
    </source>
</evidence>
<organism evidence="2 3">
    <name type="scientific">Linnemannia gamsii</name>
    <dbReference type="NCBI Taxonomy" id="64522"/>
    <lineage>
        <taxon>Eukaryota</taxon>
        <taxon>Fungi</taxon>
        <taxon>Fungi incertae sedis</taxon>
        <taxon>Mucoromycota</taxon>
        <taxon>Mortierellomycotina</taxon>
        <taxon>Mortierellomycetes</taxon>
        <taxon>Mortierellales</taxon>
        <taxon>Mortierellaceae</taxon>
        <taxon>Linnemannia</taxon>
    </lineage>
</organism>
<feature type="compositionally biased region" description="Polar residues" evidence="1">
    <location>
        <begin position="140"/>
        <end position="149"/>
    </location>
</feature>
<evidence type="ECO:0000313" key="2">
    <source>
        <dbReference type="EMBL" id="KAG0272018.1"/>
    </source>
</evidence>
<gene>
    <name evidence="2" type="ORF">BGZ96_005490</name>
</gene>
<feature type="compositionally biased region" description="Polar residues" evidence="1">
    <location>
        <begin position="94"/>
        <end position="114"/>
    </location>
</feature>
<evidence type="ECO:0000313" key="3">
    <source>
        <dbReference type="Proteomes" id="UP001194696"/>
    </source>
</evidence>
<proteinExistence type="predicted"/>
<accession>A0ABQ7JH97</accession>
<feature type="region of interest" description="Disordered" evidence="1">
    <location>
        <begin position="94"/>
        <end position="154"/>
    </location>
</feature>
<sequence length="345" mass="37781">MKKCEYRSICAKGGDIEESNDHNRDFHYNDSCIAKNEKRNFLNFTLARLAVEEDEKERFACPSPNCNQRSISRKSMARHVEKCLKVSWIPSLTTADPQAPSTPSVNPQVASTSPADPPALSTPSLDPQAAFTFPPDPQVNERSSSSTYPNAHDNLRSKCLKRPAVAMENVSLAAPSTAHTDADTPHLSIATHSQGGFWETAEWSSFLNSMELFRSSSQSAIQDLSAQVTSLTMNANKSNKTLHLAVDMVHGLLKKQEESTNKTLSSIGRLQVASLASLSKVEKKLESALSGVRDTVSSLQIDVAELRIDVLDKTDRIMTDLEDQRVSTHEVGLKLDTLPLGCSSP</sequence>
<dbReference type="Proteomes" id="UP001194696">
    <property type="component" value="Unassembled WGS sequence"/>
</dbReference>
<reference evidence="2 3" key="1">
    <citation type="journal article" date="2020" name="Fungal Divers.">
        <title>Resolving the Mortierellaceae phylogeny through synthesis of multi-gene phylogenetics and phylogenomics.</title>
        <authorList>
            <person name="Vandepol N."/>
            <person name="Liber J."/>
            <person name="Desiro A."/>
            <person name="Na H."/>
            <person name="Kennedy M."/>
            <person name="Barry K."/>
            <person name="Grigoriev I.V."/>
            <person name="Miller A.N."/>
            <person name="O'Donnell K."/>
            <person name="Stajich J.E."/>
            <person name="Bonito G."/>
        </authorList>
    </citation>
    <scope>NUCLEOTIDE SEQUENCE [LARGE SCALE GENOMIC DNA]</scope>
    <source>
        <strain evidence="2 3">AD045</strain>
    </source>
</reference>
<name>A0ABQ7JH97_9FUNG</name>
<protein>
    <submittedName>
        <fullName evidence="2">Uncharacterized protein</fullName>
    </submittedName>
</protein>
<dbReference type="EMBL" id="JAAAIM010002589">
    <property type="protein sequence ID" value="KAG0272018.1"/>
    <property type="molecule type" value="Genomic_DNA"/>
</dbReference>
<keyword evidence="3" id="KW-1185">Reference proteome</keyword>
<comment type="caution">
    <text evidence="2">The sequence shown here is derived from an EMBL/GenBank/DDBJ whole genome shotgun (WGS) entry which is preliminary data.</text>
</comment>
<feature type="non-terminal residue" evidence="2">
    <location>
        <position position="345"/>
    </location>
</feature>